<sequence>MGMASGISRPVTAACINPSSCRPRYHRPIFSFPQPGAGLNLQRLFFRSFHFRRRLPHSLGTSSEDPFAQRLGGSPSEAMSSFSSPSPVSYSEELAAAKKAALLASHLCQKVQKSIMPSDVQSKADKSPVTVADYGSQALISLVLKMELPSLSFSLVAEEDSVDLRKDVAHETLKSITKLVNEILSASDTYKLSLSEEEVLDAIDSGKSEGGPHGRHWVLDPIDGTKGFLRGDQYAIALAMLDEGKVVLGVLACPNLPLFSIRSTCDQSFNSEIGCIFSACLGSGALMESLNGSTATKVHVSTIEAPADASFFESFEAAHSMHDLSSSIAEKLGVRAPPVRIDSQAKYAAMARGDGAIYLRFPHKGYREKIWDHAAGFIVVSEAGGVVSDAAGNELDFSRGRHLDLDTGIICTNKKLMPLLLKAVQDSLKEKLQSPSTH</sequence>
<dbReference type="InterPro" id="IPR020550">
    <property type="entry name" value="Inositol_monophosphatase_CS"/>
</dbReference>
<comment type="catalytic activity">
    <reaction evidence="9">
        <text>adenosine 3',5'-bisphosphate + H2O = AMP + phosphate</text>
        <dbReference type="Rhea" id="RHEA:10040"/>
        <dbReference type="ChEBI" id="CHEBI:15377"/>
        <dbReference type="ChEBI" id="CHEBI:43474"/>
        <dbReference type="ChEBI" id="CHEBI:58343"/>
        <dbReference type="ChEBI" id="CHEBI:456215"/>
        <dbReference type="EC" id="3.1.3.7"/>
    </reaction>
    <physiologicalReaction direction="left-to-right" evidence="9">
        <dbReference type="Rhea" id="RHEA:10041"/>
    </physiologicalReaction>
</comment>
<feature type="binding site" evidence="12">
    <location>
        <position position="372"/>
    </location>
    <ligand>
        <name>Mg(2+)</name>
        <dbReference type="ChEBI" id="CHEBI:18420"/>
        <label>1</label>
        <note>catalytic</note>
    </ligand>
</feature>
<evidence type="ECO:0000256" key="2">
    <source>
        <dbReference type="ARBA" id="ARBA00009759"/>
    </source>
</evidence>
<evidence type="ECO:0000256" key="8">
    <source>
        <dbReference type="ARBA" id="ARBA00044466"/>
    </source>
</evidence>
<evidence type="ECO:0000256" key="12">
    <source>
        <dbReference type="PIRSR" id="PIRSR600760-2"/>
    </source>
</evidence>
<dbReference type="PROSITE" id="PS00630">
    <property type="entry name" value="IMP_2"/>
    <property type="match status" value="1"/>
</dbReference>
<dbReference type="PANTHER" id="PTHR43200:SF6">
    <property type="entry name" value="3'(2'),5'-BISPHOSPHATE NUCLEOTIDASE"/>
    <property type="match status" value="1"/>
</dbReference>
<proteinExistence type="inferred from homology"/>
<dbReference type="Proteomes" id="UP001418222">
    <property type="component" value="Unassembled WGS sequence"/>
</dbReference>
<evidence type="ECO:0000313" key="15">
    <source>
        <dbReference type="Proteomes" id="UP001418222"/>
    </source>
</evidence>
<evidence type="ECO:0000256" key="5">
    <source>
        <dbReference type="ARBA" id="ARBA00022801"/>
    </source>
</evidence>
<keyword evidence="6 12" id="KW-0460">Magnesium</keyword>
<comment type="similarity">
    <text evidence="2">Belongs to the inositol monophosphatase superfamily.</text>
</comment>
<evidence type="ECO:0000256" key="13">
    <source>
        <dbReference type="SAM" id="MobiDB-lite"/>
    </source>
</evidence>
<feature type="binding site" evidence="12">
    <location>
        <position position="223"/>
    </location>
    <ligand>
        <name>Mg(2+)</name>
        <dbReference type="ChEBI" id="CHEBI:18420"/>
        <label>1</label>
        <note>catalytic</note>
    </ligand>
</feature>
<comment type="cofactor">
    <cofactor evidence="1 12">
        <name>Mg(2+)</name>
        <dbReference type="ChEBI" id="CHEBI:18420"/>
    </cofactor>
</comment>
<dbReference type="GO" id="GO:0046872">
    <property type="term" value="F:metal ion binding"/>
    <property type="evidence" value="ECO:0007669"/>
    <property type="project" value="UniProtKB-KW"/>
</dbReference>
<evidence type="ECO:0000256" key="11">
    <source>
        <dbReference type="ARBA" id="ARBA00071884"/>
    </source>
</evidence>
<comment type="catalytic activity">
    <reaction evidence="10">
        <text>3'-phosphoadenylyl sulfate + H2O = adenosine 5'-phosphosulfate + phosphate</text>
        <dbReference type="Rhea" id="RHEA:77639"/>
        <dbReference type="ChEBI" id="CHEBI:15377"/>
        <dbReference type="ChEBI" id="CHEBI:43474"/>
        <dbReference type="ChEBI" id="CHEBI:58243"/>
        <dbReference type="ChEBI" id="CHEBI:58339"/>
        <dbReference type="EC" id="3.1.3.7"/>
    </reaction>
    <physiologicalReaction direction="left-to-right" evidence="10">
        <dbReference type="Rhea" id="RHEA:77640"/>
    </physiologicalReaction>
</comment>
<dbReference type="CDD" id="cd01517">
    <property type="entry name" value="PAP_phosphatase"/>
    <property type="match status" value="1"/>
</dbReference>
<evidence type="ECO:0000256" key="10">
    <source>
        <dbReference type="ARBA" id="ARBA00044484"/>
    </source>
</evidence>
<dbReference type="FunFam" id="3.30.540.10:FF:000016">
    <property type="entry name" value="SAL1 phosphatase"/>
    <property type="match status" value="1"/>
</dbReference>
<dbReference type="SUPFAM" id="SSF56655">
    <property type="entry name" value="Carbohydrate phosphatase"/>
    <property type="match status" value="1"/>
</dbReference>
<evidence type="ECO:0000256" key="9">
    <source>
        <dbReference type="ARBA" id="ARBA00044479"/>
    </source>
</evidence>
<name>A0AAP0AZA0_9ASPA</name>
<accession>A0AAP0AZA0</accession>
<dbReference type="Pfam" id="PF00459">
    <property type="entry name" value="Inositol_P"/>
    <property type="match status" value="1"/>
</dbReference>
<dbReference type="GO" id="GO:0046854">
    <property type="term" value="P:phosphatidylinositol phosphate biosynthetic process"/>
    <property type="evidence" value="ECO:0007669"/>
    <property type="project" value="InterPro"/>
</dbReference>
<dbReference type="Gene3D" id="3.30.540.10">
    <property type="entry name" value="Fructose-1,6-Bisphosphatase, subunit A, domain 1"/>
    <property type="match status" value="1"/>
</dbReference>
<dbReference type="GO" id="GO:0000103">
    <property type="term" value="P:sulfate assimilation"/>
    <property type="evidence" value="ECO:0007669"/>
    <property type="project" value="TreeGrafter"/>
</dbReference>
<dbReference type="Gene3D" id="3.40.190.80">
    <property type="match status" value="1"/>
</dbReference>
<feature type="binding site" evidence="12">
    <location>
        <position position="220"/>
    </location>
    <ligand>
        <name>Mg(2+)</name>
        <dbReference type="ChEBI" id="CHEBI:18420"/>
        <label>2</label>
    </ligand>
</feature>
<dbReference type="InterPro" id="IPR051090">
    <property type="entry name" value="Inositol_monoP_superfamily"/>
</dbReference>
<dbReference type="NCBIfam" id="TIGR01330">
    <property type="entry name" value="bisphos_HAL2"/>
    <property type="match status" value="1"/>
</dbReference>
<evidence type="ECO:0000256" key="4">
    <source>
        <dbReference type="ARBA" id="ARBA00022723"/>
    </source>
</evidence>
<keyword evidence="4 12" id="KW-0479">Metal-binding</keyword>
<comment type="caution">
    <text evidence="14">The sequence shown here is derived from an EMBL/GenBank/DDBJ whole genome shotgun (WGS) entry which is preliminary data.</text>
</comment>
<dbReference type="EMBL" id="JBBWWQ010000018">
    <property type="protein sequence ID" value="KAK8921080.1"/>
    <property type="molecule type" value="Genomic_DNA"/>
</dbReference>
<evidence type="ECO:0000256" key="7">
    <source>
        <dbReference type="ARBA" id="ARBA00041694"/>
    </source>
</evidence>
<feature type="binding site" evidence="12">
    <location>
        <position position="222"/>
    </location>
    <ligand>
        <name>Mg(2+)</name>
        <dbReference type="ChEBI" id="CHEBI:18420"/>
        <label>1</label>
        <note>catalytic</note>
    </ligand>
</feature>
<dbReference type="GO" id="GO:0008441">
    <property type="term" value="F:3'(2'),5'-bisphosphate nucleotidase activity"/>
    <property type="evidence" value="ECO:0007669"/>
    <property type="project" value="UniProtKB-EC"/>
</dbReference>
<feature type="compositionally biased region" description="Low complexity" evidence="13">
    <location>
        <begin position="74"/>
        <end position="84"/>
    </location>
</feature>
<reference evidence="14 15" key="1">
    <citation type="journal article" date="2022" name="Nat. Plants">
        <title>Genomes of leafy and leafless Platanthera orchids illuminate the evolution of mycoheterotrophy.</title>
        <authorList>
            <person name="Li M.H."/>
            <person name="Liu K.W."/>
            <person name="Li Z."/>
            <person name="Lu H.C."/>
            <person name="Ye Q.L."/>
            <person name="Zhang D."/>
            <person name="Wang J.Y."/>
            <person name="Li Y.F."/>
            <person name="Zhong Z.M."/>
            <person name="Liu X."/>
            <person name="Yu X."/>
            <person name="Liu D.K."/>
            <person name="Tu X.D."/>
            <person name="Liu B."/>
            <person name="Hao Y."/>
            <person name="Liao X.Y."/>
            <person name="Jiang Y.T."/>
            <person name="Sun W.H."/>
            <person name="Chen J."/>
            <person name="Chen Y.Q."/>
            <person name="Ai Y."/>
            <person name="Zhai J.W."/>
            <person name="Wu S.S."/>
            <person name="Zhou Z."/>
            <person name="Hsiao Y.Y."/>
            <person name="Wu W.L."/>
            <person name="Chen Y.Y."/>
            <person name="Lin Y.F."/>
            <person name="Hsu J.L."/>
            <person name="Li C.Y."/>
            <person name="Wang Z.W."/>
            <person name="Zhao X."/>
            <person name="Zhong W.Y."/>
            <person name="Ma X.K."/>
            <person name="Ma L."/>
            <person name="Huang J."/>
            <person name="Chen G.Z."/>
            <person name="Huang M.Z."/>
            <person name="Huang L."/>
            <person name="Peng D.H."/>
            <person name="Luo Y.B."/>
            <person name="Zou S.Q."/>
            <person name="Chen S.P."/>
            <person name="Lan S."/>
            <person name="Tsai W.C."/>
            <person name="Van de Peer Y."/>
            <person name="Liu Z.J."/>
        </authorList>
    </citation>
    <scope>NUCLEOTIDE SEQUENCE [LARGE SCALE GENOMIC DNA]</scope>
    <source>
        <strain evidence="14">Lor287</strain>
    </source>
</reference>
<protein>
    <recommendedName>
        <fullName evidence="11">3'(2'),5'-bisphosphate nucleotidase</fullName>
        <ecNumber evidence="3">3.1.3.7</ecNumber>
    </recommendedName>
    <alternativeName>
        <fullName evidence="7">3'(2'),5-bisphosphonucleoside 3'(2')-phosphohydrolase</fullName>
    </alternativeName>
</protein>
<evidence type="ECO:0000256" key="3">
    <source>
        <dbReference type="ARBA" id="ARBA00012633"/>
    </source>
</evidence>
<dbReference type="AlphaFoldDB" id="A0AAP0AZA0"/>
<dbReference type="PANTHER" id="PTHR43200">
    <property type="entry name" value="PHOSPHATASE"/>
    <property type="match status" value="1"/>
</dbReference>
<dbReference type="PROSITE" id="PS00629">
    <property type="entry name" value="IMP_1"/>
    <property type="match status" value="1"/>
</dbReference>
<dbReference type="EC" id="3.1.3.7" evidence="3"/>
<feature type="binding site" evidence="12">
    <location>
        <position position="158"/>
    </location>
    <ligand>
        <name>Mg(2+)</name>
        <dbReference type="ChEBI" id="CHEBI:18420"/>
        <label>1</label>
        <note>catalytic</note>
    </ligand>
</feature>
<keyword evidence="5" id="KW-0378">Hydrolase</keyword>
<feature type="region of interest" description="Disordered" evidence="13">
    <location>
        <begin position="62"/>
        <end position="84"/>
    </location>
</feature>
<dbReference type="FunFam" id="3.40.190.80:FF:000003">
    <property type="entry name" value="PAP-specific phosphatase HAL2-like"/>
    <property type="match status" value="1"/>
</dbReference>
<dbReference type="PRINTS" id="PR00377">
    <property type="entry name" value="IMPHPHTASES"/>
</dbReference>
<evidence type="ECO:0000256" key="1">
    <source>
        <dbReference type="ARBA" id="ARBA00001946"/>
    </source>
</evidence>
<dbReference type="InterPro" id="IPR000760">
    <property type="entry name" value="Inositol_monophosphatase-like"/>
</dbReference>
<dbReference type="InterPro" id="IPR020583">
    <property type="entry name" value="Inositol_monoP_metal-BS"/>
</dbReference>
<gene>
    <name evidence="14" type="ORF">KSP39_PZI020150</name>
</gene>
<dbReference type="InterPro" id="IPR006239">
    <property type="entry name" value="DPNP"/>
</dbReference>
<keyword evidence="15" id="KW-1185">Reference proteome</keyword>
<evidence type="ECO:0000313" key="14">
    <source>
        <dbReference type="EMBL" id="KAK8921080.1"/>
    </source>
</evidence>
<organism evidence="14 15">
    <name type="scientific">Platanthera zijinensis</name>
    <dbReference type="NCBI Taxonomy" id="2320716"/>
    <lineage>
        <taxon>Eukaryota</taxon>
        <taxon>Viridiplantae</taxon>
        <taxon>Streptophyta</taxon>
        <taxon>Embryophyta</taxon>
        <taxon>Tracheophyta</taxon>
        <taxon>Spermatophyta</taxon>
        <taxon>Magnoliopsida</taxon>
        <taxon>Liliopsida</taxon>
        <taxon>Asparagales</taxon>
        <taxon>Orchidaceae</taxon>
        <taxon>Orchidoideae</taxon>
        <taxon>Orchideae</taxon>
        <taxon>Orchidinae</taxon>
        <taxon>Platanthera</taxon>
    </lineage>
</organism>
<evidence type="ECO:0000256" key="6">
    <source>
        <dbReference type="ARBA" id="ARBA00022842"/>
    </source>
</evidence>
<comment type="catalytic activity">
    <reaction evidence="8">
        <text>adenosine 2',5'-bisphosphate + H2O = AMP + phosphate</text>
        <dbReference type="Rhea" id="RHEA:77643"/>
        <dbReference type="ChEBI" id="CHEBI:15377"/>
        <dbReference type="ChEBI" id="CHEBI:43474"/>
        <dbReference type="ChEBI" id="CHEBI:194156"/>
        <dbReference type="ChEBI" id="CHEBI:456215"/>
        <dbReference type="EC" id="3.1.3.7"/>
    </reaction>
    <physiologicalReaction direction="left-to-right" evidence="8">
        <dbReference type="Rhea" id="RHEA:77644"/>
    </physiologicalReaction>
</comment>